<protein>
    <recommendedName>
        <fullName evidence="2">Endonuclease-reverse transcriptase</fullName>
    </recommendedName>
</protein>
<reference evidence="1" key="1">
    <citation type="submission" date="2018-04" db="EMBL/GenBank/DDBJ databases">
        <title>Transcriptome assembly of Sipha flava.</title>
        <authorList>
            <person name="Scully E.D."/>
            <person name="Geib S.M."/>
            <person name="Palmer N.A."/>
            <person name="Koch K."/>
            <person name="Bradshaw J."/>
            <person name="Heng-Moss T."/>
            <person name="Sarath G."/>
        </authorList>
    </citation>
    <scope>NUCLEOTIDE SEQUENCE</scope>
</reference>
<organism evidence="1">
    <name type="scientific">Sipha flava</name>
    <name type="common">yellow sugarcane aphid</name>
    <dbReference type="NCBI Taxonomy" id="143950"/>
    <lineage>
        <taxon>Eukaryota</taxon>
        <taxon>Metazoa</taxon>
        <taxon>Ecdysozoa</taxon>
        <taxon>Arthropoda</taxon>
        <taxon>Hexapoda</taxon>
        <taxon>Insecta</taxon>
        <taxon>Pterygota</taxon>
        <taxon>Neoptera</taxon>
        <taxon>Paraneoptera</taxon>
        <taxon>Hemiptera</taxon>
        <taxon>Sternorrhyncha</taxon>
        <taxon>Aphidomorpha</taxon>
        <taxon>Aphidoidea</taxon>
        <taxon>Aphididae</taxon>
        <taxon>Sipha</taxon>
    </lineage>
</organism>
<accession>A0A2S2Q1B9</accession>
<proteinExistence type="predicted"/>
<dbReference type="OrthoDB" id="6617084at2759"/>
<evidence type="ECO:0008006" key="2">
    <source>
        <dbReference type="Google" id="ProtNLM"/>
    </source>
</evidence>
<name>A0A2S2Q1B9_9HEMI</name>
<dbReference type="AlphaFoldDB" id="A0A2S2Q1B9"/>
<gene>
    <name evidence="1" type="ORF">g.138739</name>
</gene>
<sequence>MEISARIQKGNKSIFRLGKVLNSRTLSTNLKIQMYKTLIRPIVLYAAETWSLRKAEETRIKVFERRIIRKIYGSCVDTNTGEWRKRHNKELKELFQKPNIADEIKKRRLTWAGYAWRRVESIIRTTIEDNLVGKRPLGRLCYVG</sequence>
<dbReference type="PANTHER" id="PTHR47027">
    <property type="entry name" value="REVERSE TRANSCRIPTASE DOMAIN-CONTAINING PROTEIN"/>
    <property type="match status" value="1"/>
</dbReference>
<evidence type="ECO:0000313" key="1">
    <source>
        <dbReference type="EMBL" id="MBY71430.1"/>
    </source>
</evidence>
<dbReference type="PANTHER" id="PTHR47027:SF20">
    <property type="entry name" value="REVERSE TRANSCRIPTASE-LIKE PROTEIN WITH RNA-DIRECTED DNA POLYMERASE DOMAIN"/>
    <property type="match status" value="1"/>
</dbReference>
<dbReference type="EMBL" id="GGMS01002227">
    <property type="protein sequence ID" value="MBY71430.1"/>
    <property type="molecule type" value="Transcribed_RNA"/>
</dbReference>